<organism evidence="1 2">
    <name type="scientific">Trichodelitschia bisporula</name>
    <dbReference type="NCBI Taxonomy" id="703511"/>
    <lineage>
        <taxon>Eukaryota</taxon>
        <taxon>Fungi</taxon>
        <taxon>Dikarya</taxon>
        <taxon>Ascomycota</taxon>
        <taxon>Pezizomycotina</taxon>
        <taxon>Dothideomycetes</taxon>
        <taxon>Dothideomycetes incertae sedis</taxon>
        <taxon>Phaeotrichales</taxon>
        <taxon>Phaeotrichaceae</taxon>
        <taxon>Trichodelitschia</taxon>
    </lineage>
</organism>
<dbReference type="PANTHER" id="PTHR46586">
    <property type="entry name" value="ANKYRIN REPEAT-CONTAINING PROTEIN"/>
    <property type="match status" value="1"/>
</dbReference>
<evidence type="ECO:0000313" key="1">
    <source>
        <dbReference type="EMBL" id="KAF2395524.1"/>
    </source>
</evidence>
<dbReference type="SUPFAM" id="SSF48403">
    <property type="entry name" value="Ankyrin repeat"/>
    <property type="match status" value="1"/>
</dbReference>
<dbReference type="InterPro" id="IPR052050">
    <property type="entry name" value="SecEffector_AnkRepeat"/>
</dbReference>
<reference evidence="1" key="1">
    <citation type="journal article" date="2020" name="Stud. Mycol.">
        <title>101 Dothideomycetes genomes: a test case for predicting lifestyles and emergence of pathogens.</title>
        <authorList>
            <person name="Haridas S."/>
            <person name="Albert R."/>
            <person name="Binder M."/>
            <person name="Bloem J."/>
            <person name="Labutti K."/>
            <person name="Salamov A."/>
            <person name="Andreopoulos B."/>
            <person name="Baker S."/>
            <person name="Barry K."/>
            <person name="Bills G."/>
            <person name="Bluhm B."/>
            <person name="Cannon C."/>
            <person name="Castanera R."/>
            <person name="Culley D."/>
            <person name="Daum C."/>
            <person name="Ezra D."/>
            <person name="Gonzalez J."/>
            <person name="Henrissat B."/>
            <person name="Kuo A."/>
            <person name="Liang C."/>
            <person name="Lipzen A."/>
            <person name="Lutzoni F."/>
            <person name="Magnuson J."/>
            <person name="Mondo S."/>
            <person name="Nolan M."/>
            <person name="Ohm R."/>
            <person name="Pangilinan J."/>
            <person name="Park H.-J."/>
            <person name="Ramirez L."/>
            <person name="Alfaro M."/>
            <person name="Sun H."/>
            <person name="Tritt A."/>
            <person name="Yoshinaga Y."/>
            <person name="Zwiers L.-H."/>
            <person name="Turgeon B."/>
            <person name="Goodwin S."/>
            <person name="Spatafora J."/>
            <person name="Crous P."/>
            <person name="Grigoriev I."/>
        </authorList>
    </citation>
    <scope>NUCLEOTIDE SEQUENCE</scope>
    <source>
        <strain evidence="1">CBS 262.69</strain>
    </source>
</reference>
<dbReference type="Gene3D" id="1.25.40.20">
    <property type="entry name" value="Ankyrin repeat-containing domain"/>
    <property type="match status" value="1"/>
</dbReference>
<sequence>MDTIDIFKLPPELFREILVQAVAVRGLKRGLRLRLVCKLFASEVVKAVIAGDTLADYCWMPYYPTADVDAVWMRFYVPYLRRLALHTPPDKAPRELRRIIEAAHLLAQRTDIPRRSWRSYIEVLCDLALRQCPRVMNREMAPYPPELKVLVAAAYLNLLPVVRECSSLAPGGLGAWGEAYNAAAKGGSTEALNLLLADPALKRYSTGCPWVFNALGTSALEYAAQHGHLSTVNMLLGDTWGHTIFFKNGVPPLHVRHWDLALAKAASSKEIFARLSQFTLTRPTHGSETMLYGLPACWAWCAKVGDASTLQRLFQEWPDPRAPRFQPNLQINIHLPLVIACGAGHAAVVELLLDHCPSDVTYRTSGLVAHAAAGGHLGVVKLLAERGHYIDGPGRENRYLARYGDAHRRIAAAIVSAIMLEHVAMFRYLRVRGALFDEPVRARAVGRAKGAGLTSMLALLASEGVDIDRYPPLLTRPIVCTSCHAFDEKSAGGKEPPKYDNHEW</sequence>
<dbReference type="Pfam" id="PF12796">
    <property type="entry name" value="Ank_2"/>
    <property type="match status" value="1"/>
</dbReference>
<dbReference type="AlphaFoldDB" id="A0A6G1HI02"/>
<dbReference type="Proteomes" id="UP000799640">
    <property type="component" value="Unassembled WGS sequence"/>
</dbReference>
<dbReference type="SMART" id="SM00248">
    <property type="entry name" value="ANK"/>
    <property type="match status" value="3"/>
</dbReference>
<evidence type="ECO:0000313" key="2">
    <source>
        <dbReference type="Proteomes" id="UP000799640"/>
    </source>
</evidence>
<dbReference type="InterPro" id="IPR036770">
    <property type="entry name" value="Ankyrin_rpt-contain_sf"/>
</dbReference>
<evidence type="ECO:0008006" key="3">
    <source>
        <dbReference type="Google" id="ProtNLM"/>
    </source>
</evidence>
<dbReference type="PANTHER" id="PTHR46586:SF3">
    <property type="entry name" value="ANKYRIN REPEAT-CONTAINING PROTEIN"/>
    <property type="match status" value="1"/>
</dbReference>
<keyword evidence="2" id="KW-1185">Reference proteome</keyword>
<dbReference type="InterPro" id="IPR002110">
    <property type="entry name" value="Ankyrin_rpt"/>
</dbReference>
<dbReference type="OrthoDB" id="4772757at2759"/>
<dbReference type="EMBL" id="ML996714">
    <property type="protein sequence ID" value="KAF2395524.1"/>
    <property type="molecule type" value="Genomic_DNA"/>
</dbReference>
<accession>A0A6G1HI02</accession>
<name>A0A6G1HI02_9PEZI</name>
<protein>
    <recommendedName>
        <fullName evidence="3">Ankyrin</fullName>
    </recommendedName>
</protein>
<proteinExistence type="predicted"/>
<gene>
    <name evidence="1" type="ORF">EJ06DRAFT_585853</name>
</gene>